<reference evidence="2 3" key="1">
    <citation type="submission" date="2019-01" db="EMBL/GenBank/DDBJ databases">
        <authorList>
            <person name="Brito A."/>
        </authorList>
    </citation>
    <scope>NUCLEOTIDE SEQUENCE [LARGE SCALE GENOMIC DNA]</scope>
    <source>
        <strain evidence="2">1</strain>
    </source>
</reference>
<keyword evidence="1" id="KW-1133">Transmembrane helix</keyword>
<evidence type="ECO:0000256" key="1">
    <source>
        <dbReference type="SAM" id="Phobius"/>
    </source>
</evidence>
<feature type="transmembrane region" description="Helical" evidence="1">
    <location>
        <begin position="89"/>
        <end position="110"/>
    </location>
</feature>
<protein>
    <recommendedName>
        <fullName evidence="4">O-antigen polymerase</fullName>
    </recommendedName>
</protein>
<keyword evidence="3" id="KW-1185">Reference proteome</keyword>
<evidence type="ECO:0000313" key="3">
    <source>
        <dbReference type="Proteomes" id="UP000320055"/>
    </source>
</evidence>
<evidence type="ECO:0008006" key="4">
    <source>
        <dbReference type="Google" id="ProtNLM"/>
    </source>
</evidence>
<name>A0A563VYJ0_9CYAN</name>
<gene>
    <name evidence="2" type="ORF">H1P_4550005</name>
</gene>
<sequence length="257" mass="29513">MRNLISLPGTFNAPWQWAWFLIFGSFFSMSAYFYESDLLWRIINAFTIGLVLVAAIISGQTTATLLVPIVFLVLMFATEPNKKRLSYKLFLVFLLLFLIANNFGVFGSALDSIIARWQYSPPQEFIVNQFKWINQSGLEILGSGVGKAASAARKLGKVTLIETFYPRLLYEIGWLGTIVFFGFVSLITYTTFKAYRSLKRSSLWRFSLCLWLFIVLISYNTYYYPLIIEPVAIYYWLIAGILLKLPEINEKLTTKSI</sequence>
<dbReference type="EMBL" id="CAACVJ010000396">
    <property type="protein sequence ID" value="VEP16489.1"/>
    <property type="molecule type" value="Genomic_DNA"/>
</dbReference>
<organism evidence="2 3">
    <name type="scientific">Hyella patelloides LEGE 07179</name>
    <dbReference type="NCBI Taxonomy" id="945734"/>
    <lineage>
        <taxon>Bacteria</taxon>
        <taxon>Bacillati</taxon>
        <taxon>Cyanobacteriota</taxon>
        <taxon>Cyanophyceae</taxon>
        <taxon>Pleurocapsales</taxon>
        <taxon>Hyellaceae</taxon>
        <taxon>Hyella</taxon>
    </lineage>
</organism>
<evidence type="ECO:0000313" key="2">
    <source>
        <dbReference type="EMBL" id="VEP16489.1"/>
    </source>
</evidence>
<feature type="transmembrane region" description="Helical" evidence="1">
    <location>
        <begin position="172"/>
        <end position="191"/>
    </location>
</feature>
<keyword evidence="1" id="KW-0472">Membrane</keyword>
<feature type="transmembrane region" description="Helical" evidence="1">
    <location>
        <begin position="227"/>
        <end position="245"/>
    </location>
</feature>
<feature type="transmembrane region" description="Helical" evidence="1">
    <location>
        <begin position="46"/>
        <end position="77"/>
    </location>
</feature>
<accession>A0A563VYJ0</accession>
<keyword evidence="1" id="KW-0812">Transmembrane</keyword>
<dbReference type="Proteomes" id="UP000320055">
    <property type="component" value="Unassembled WGS sequence"/>
</dbReference>
<dbReference type="AlphaFoldDB" id="A0A563VYJ0"/>
<feature type="transmembrane region" description="Helical" evidence="1">
    <location>
        <begin position="12"/>
        <end position="34"/>
    </location>
</feature>
<feature type="transmembrane region" description="Helical" evidence="1">
    <location>
        <begin position="203"/>
        <end position="221"/>
    </location>
</feature>
<proteinExistence type="predicted"/>